<gene>
    <name evidence="1" type="ORF">DES52_11015</name>
</gene>
<comment type="caution">
    <text evidence="1">The sequence shown here is derived from an EMBL/GenBank/DDBJ whole genome shotgun (WGS) entry which is preliminary data.</text>
</comment>
<evidence type="ECO:0000313" key="2">
    <source>
        <dbReference type="Proteomes" id="UP000248326"/>
    </source>
</evidence>
<sequence length="199" mass="22228">MYLPAHFQEDDPAALLAFMRAHPFAVVVTAPSGVPFASHVPLLIDEDESGTVTLRSHLARANKQWTHFEAGEVLVIFGGPHALVHPAWYESQPNVPTWNYVVVHAYGTATLVHDAERVRDIAYGLVREHTPDMAAVPADFERRLLAGVVTFELRVTRLQGKFKLSQNKTALDREQVARQLEGSGRDEERAVAALMRERE</sequence>
<proteinExistence type="predicted"/>
<protein>
    <submittedName>
        <fullName evidence="1">PaiB family negative transcriptional regulator</fullName>
    </submittedName>
</protein>
<dbReference type="SUPFAM" id="SSF50475">
    <property type="entry name" value="FMN-binding split barrel"/>
    <property type="match status" value="1"/>
</dbReference>
<dbReference type="EMBL" id="QJSX01000010">
    <property type="protein sequence ID" value="PYE53032.1"/>
    <property type="molecule type" value="Genomic_DNA"/>
</dbReference>
<dbReference type="InterPro" id="IPR007396">
    <property type="entry name" value="TR_PAI2-type"/>
</dbReference>
<dbReference type="RefSeq" id="WP_110887248.1">
    <property type="nucleotide sequence ID" value="NZ_QJSX01000010.1"/>
</dbReference>
<dbReference type="Gene3D" id="2.30.110.10">
    <property type="entry name" value="Electron Transport, Fmn-binding Protein, Chain A"/>
    <property type="match status" value="1"/>
</dbReference>
<name>A0A318S5Y2_9DEIO</name>
<dbReference type="InterPro" id="IPR012349">
    <property type="entry name" value="Split_barrel_FMN-bd"/>
</dbReference>
<organism evidence="1 2">
    <name type="scientific">Deinococcus yavapaiensis KR-236</name>
    <dbReference type="NCBI Taxonomy" id="694435"/>
    <lineage>
        <taxon>Bacteria</taxon>
        <taxon>Thermotogati</taxon>
        <taxon>Deinococcota</taxon>
        <taxon>Deinococci</taxon>
        <taxon>Deinococcales</taxon>
        <taxon>Deinococcaceae</taxon>
        <taxon>Deinococcus</taxon>
    </lineage>
</organism>
<keyword evidence="2" id="KW-1185">Reference proteome</keyword>
<dbReference type="PANTHER" id="PTHR35802">
    <property type="entry name" value="PROTEASE SYNTHASE AND SPORULATION PROTEIN PAI 2"/>
    <property type="match status" value="1"/>
</dbReference>
<dbReference type="PIRSF" id="PIRSF010372">
    <property type="entry name" value="PaiB"/>
    <property type="match status" value="1"/>
</dbReference>
<reference evidence="1 2" key="1">
    <citation type="submission" date="2018-06" db="EMBL/GenBank/DDBJ databases">
        <title>Genomic Encyclopedia of Type Strains, Phase IV (KMG-IV): sequencing the most valuable type-strain genomes for metagenomic binning, comparative biology and taxonomic classification.</title>
        <authorList>
            <person name="Goeker M."/>
        </authorList>
    </citation>
    <scope>NUCLEOTIDE SEQUENCE [LARGE SCALE GENOMIC DNA]</scope>
    <source>
        <strain evidence="1 2">DSM 18048</strain>
    </source>
</reference>
<dbReference type="PANTHER" id="PTHR35802:SF1">
    <property type="entry name" value="PROTEASE SYNTHASE AND SPORULATION PROTEIN PAI 2"/>
    <property type="match status" value="1"/>
</dbReference>
<evidence type="ECO:0000313" key="1">
    <source>
        <dbReference type="EMBL" id="PYE53032.1"/>
    </source>
</evidence>
<dbReference type="Pfam" id="PF04299">
    <property type="entry name" value="FMN_bind_2"/>
    <property type="match status" value="1"/>
</dbReference>
<dbReference type="Proteomes" id="UP000248326">
    <property type="component" value="Unassembled WGS sequence"/>
</dbReference>
<dbReference type="OrthoDB" id="9794948at2"/>
<accession>A0A318S5Y2</accession>
<dbReference type="AlphaFoldDB" id="A0A318S5Y2"/>